<dbReference type="PRINTS" id="PR00164">
    <property type="entry name" value="ABC2TRNSPORT"/>
</dbReference>
<keyword evidence="5" id="KW-0046">Antibiotic resistance</keyword>
<evidence type="ECO:0000256" key="4">
    <source>
        <dbReference type="ARBA" id="ARBA00023136"/>
    </source>
</evidence>
<organism evidence="8 9">
    <name type="scientific">Actinopolymorpha pittospori</name>
    <dbReference type="NCBI Taxonomy" id="648752"/>
    <lineage>
        <taxon>Bacteria</taxon>
        <taxon>Bacillati</taxon>
        <taxon>Actinomycetota</taxon>
        <taxon>Actinomycetes</taxon>
        <taxon>Propionibacteriales</taxon>
        <taxon>Actinopolymorphaceae</taxon>
        <taxon>Actinopolymorpha</taxon>
    </lineage>
</organism>
<feature type="transmembrane region" description="Helical" evidence="6">
    <location>
        <begin position="184"/>
        <end position="205"/>
    </location>
</feature>
<comment type="similarity">
    <text evidence="6">Belongs to the ABC-2 integral membrane protein family.</text>
</comment>
<accession>A0A927N543</accession>
<feature type="transmembrane region" description="Helical" evidence="6">
    <location>
        <begin position="122"/>
        <end position="143"/>
    </location>
</feature>
<feature type="transmembrane region" description="Helical" evidence="6">
    <location>
        <begin position="149"/>
        <end position="172"/>
    </location>
</feature>
<protein>
    <recommendedName>
        <fullName evidence="6">Transport permease protein</fullName>
    </recommendedName>
</protein>
<feature type="transmembrane region" description="Helical" evidence="6">
    <location>
        <begin position="69"/>
        <end position="95"/>
    </location>
</feature>
<dbReference type="InterPro" id="IPR051784">
    <property type="entry name" value="Nod_factor_ABC_transporter"/>
</dbReference>
<dbReference type="InterPro" id="IPR000412">
    <property type="entry name" value="ABC_2_transport"/>
</dbReference>
<keyword evidence="6" id="KW-1003">Cell membrane</keyword>
<feature type="domain" description="ABC transmembrane type-2" evidence="7">
    <location>
        <begin position="33"/>
        <end position="262"/>
    </location>
</feature>
<dbReference type="EMBL" id="JADBEM010000001">
    <property type="protein sequence ID" value="MBE1611153.1"/>
    <property type="molecule type" value="Genomic_DNA"/>
</dbReference>
<comment type="subcellular location">
    <subcellularLocation>
        <location evidence="6">Cell membrane</location>
        <topology evidence="6">Multi-pass membrane protein</topology>
    </subcellularLocation>
    <subcellularLocation>
        <location evidence="1">Membrane</location>
        <topology evidence="1">Multi-pass membrane protein</topology>
    </subcellularLocation>
</comment>
<evidence type="ECO:0000313" key="8">
    <source>
        <dbReference type="EMBL" id="MBE1611153.1"/>
    </source>
</evidence>
<dbReference type="InterPro" id="IPR047817">
    <property type="entry name" value="ABC2_TM_bact-type"/>
</dbReference>
<comment type="caution">
    <text evidence="8">The sequence shown here is derived from an EMBL/GenBank/DDBJ whole genome shotgun (WGS) entry which is preliminary data.</text>
</comment>
<reference evidence="8" key="1">
    <citation type="submission" date="2020-10" db="EMBL/GenBank/DDBJ databases">
        <title>Sequencing the genomes of 1000 actinobacteria strains.</title>
        <authorList>
            <person name="Klenk H.-P."/>
        </authorList>
    </citation>
    <scope>NUCLEOTIDE SEQUENCE</scope>
    <source>
        <strain evidence="8">DSM 45354</strain>
    </source>
</reference>
<dbReference type="GO" id="GO:0140359">
    <property type="term" value="F:ABC-type transporter activity"/>
    <property type="evidence" value="ECO:0007669"/>
    <property type="project" value="InterPro"/>
</dbReference>
<feature type="transmembrane region" description="Helical" evidence="6">
    <location>
        <begin position="32"/>
        <end position="57"/>
    </location>
</feature>
<evidence type="ECO:0000256" key="1">
    <source>
        <dbReference type="ARBA" id="ARBA00004141"/>
    </source>
</evidence>
<gene>
    <name evidence="8" type="ORF">HEB94_008001</name>
</gene>
<keyword evidence="6" id="KW-0813">Transport</keyword>
<name>A0A927N543_9ACTN</name>
<dbReference type="PANTHER" id="PTHR43229">
    <property type="entry name" value="NODULATION PROTEIN J"/>
    <property type="match status" value="1"/>
</dbReference>
<dbReference type="RefSeq" id="WP_337918220.1">
    <property type="nucleotide sequence ID" value="NZ_BAABJL010000042.1"/>
</dbReference>
<dbReference type="Proteomes" id="UP000638648">
    <property type="component" value="Unassembled WGS sequence"/>
</dbReference>
<dbReference type="PROSITE" id="PS51012">
    <property type="entry name" value="ABC_TM2"/>
    <property type="match status" value="1"/>
</dbReference>
<dbReference type="GO" id="GO:0043190">
    <property type="term" value="C:ATP-binding cassette (ABC) transporter complex"/>
    <property type="evidence" value="ECO:0007669"/>
    <property type="project" value="InterPro"/>
</dbReference>
<evidence type="ECO:0000313" key="9">
    <source>
        <dbReference type="Proteomes" id="UP000638648"/>
    </source>
</evidence>
<keyword evidence="4 6" id="KW-0472">Membrane</keyword>
<dbReference type="GO" id="GO:0046677">
    <property type="term" value="P:response to antibiotic"/>
    <property type="evidence" value="ECO:0007669"/>
    <property type="project" value="UniProtKB-KW"/>
</dbReference>
<dbReference type="PANTHER" id="PTHR43229:SF2">
    <property type="entry name" value="NODULATION PROTEIN J"/>
    <property type="match status" value="1"/>
</dbReference>
<keyword evidence="2 6" id="KW-0812">Transmembrane</keyword>
<evidence type="ECO:0000256" key="5">
    <source>
        <dbReference type="ARBA" id="ARBA00023251"/>
    </source>
</evidence>
<dbReference type="Pfam" id="PF01061">
    <property type="entry name" value="ABC2_membrane"/>
    <property type="match status" value="1"/>
</dbReference>
<dbReference type="PIRSF" id="PIRSF006648">
    <property type="entry name" value="DrrB"/>
    <property type="match status" value="1"/>
</dbReference>
<proteinExistence type="inferred from homology"/>
<dbReference type="AlphaFoldDB" id="A0A927N543"/>
<keyword evidence="9" id="KW-1185">Reference proteome</keyword>
<evidence type="ECO:0000256" key="3">
    <source>
        <dbReference type="ARBA" id="ARBA00022989"/>
    </source>
</evidence>
<evidence type="ECO:0000259" key="7">
    <source>
        <dbReference type="PROSITE" id="PS51012"/>
    </source>
</evidence>
<sequence>MATLLARVVPLPMHGGARLLVERNLMVYRHDWLVLVSGFFEPLFYLFSIGVGIAHLVRPFEVGGRLVDYAAFIAPAMLAASAMNGAIIDTTYNLFFKLKYAKLYDAVLATPMRPFDVAVGEVAWALVRGTMYAAAFVVAMTTLGLVASWWALLALPAAVLVAFAFAAAGMAGTTYMRSWQDFEFVSLVVLPMFLLSATFFPITAYPDFAQVLVRLTPLYHGVALVRGLTLGTVSWPLLISVAYLAAMGGLGLWIAARRIDRVLLR</sequence>
<evidence type="ECO:0000256" key="6">
    <source>
        <dbReference type="RuleBase" id="RU361157"/>
    </source>
</evidence>
<keyword evidence="3 6" id="KW-1133">Transmembrane helix</keyword>
<feature type="transmembrane region" description="Helical" evidence="6">
    <location>
        <begin position="235"/>
        <end position="256"/>
    </location>
</feature>
<dbReference type="InterPro" id="IPR013525">
    <property type="entry name" value="ABC2_TM"/>
</dbReference>
<evidence type="ECO:0000256" key="2">
    <source>
        <dbReference type="ARBA" id="ARBA00022692"/>
    </source>
</evidence>